<evidence type="ECO:0000313" key="5">
    <source>
        <dbReference type="Proteomes" id="UP000321049"/>
    </source>
</evidence>
<proteinExistence type="predicted"/>
<evidence type="ECO:0000256" key="1">
    <source>
        <dbReference type="SAM" id="MobiDB-lite"/>
    </source>
</evidence>
<feature type="transmembrane region" description="Helical" evidence="2">
    <location>
        <begin position="290"/>
        <end position="308"/>
    </location>
</feature>
<reference evidence="4 5" key="1">
    <citation type="submission" date="2019-07" db="EMBL/GenBank/DDBJ databases">
        <title>Whole genome shotgun sequence of Cellulomonas terrae NBRC 100819.</title>
        <authorList>
            <person name="Hosoyama A."/>
            <person name="Uohara A."/>
            <person name="Ohji S."/>
            <person name="Ichikawa N."/>
        </authorList>
    </citation>
    <scope>NUCLEOTIDE SEQUENCE [LARGE SCALE GENOMIC DNA]</scope>
    <source>
        <strain evidence="4 5">NBRC 100819</strain>
    </source>
</reference>
<dbReference type="AlphaFoldDB" id="A0A511JMF2"/>
<feature type="chain" id="PRO_5022121431" description="Chaplin domain-containing protein" evidence="3">
    <location>
        <begin position="29"/>
        <end position="341"/>
    </location>
</feature>
<feature type="region of interest" description="Disordered" evidence="1">
    <location>
        <begin position="314"/>
        <end position="341"/>
    </location>
</feature>
<comment type="caution">
    <text evidence="4">The sequence shown here is derived from an EMBL/GenBank/DDBJ whole genome shotgun (WGS) entry which is preliminary data.</text>
</comment>
<evidence type="ECO:0008006" key="6">
    <source>
        <dbReference type="Google" id="ProtNLM"/>
    </source>
</evidence>
<gene>
    <name evidence="4" type="ORF">CTE05_27470</name>
</gene>
<protein>
    <recommendedName>
        <fullName evidence="6">Chaplin domain-containing protein</fullName>
    </recommendedName>
</protein>
<keyword evidence="2" id="KW-1133">Transmembrane helix</keyword>
<feature type="region of interest" description="Disordered" evidence="1">
    <location>
        <begin position="217"/>
        <end position="247"/>
    </location>
</feature>
<keyword evidence="3" id="KW-0732">Signal</keyword>
<evidence type="ECO:0000313" key="4">
    <source>
        <dbReference type="EMBL" id="GEL99200.1"/>
    </source>
</evidence>
<name>A0A511JMF2_9CELL</name>
<feature type="signal peptide" evidence="3">
    <location>
        <begin position="1"/>
        <end position="28"/>
    </location>
</feature>
<dbReference type="Proteomes" id="UP000321049">
    <property type="component" value="Unassembled WGS sequence"/>
</dbReference>
<keyword evidence="2" id="KW-0812">Transmembrane</keyword>
<sequence>MHTYVRRALQTALVTGGLVAAGASMAHAEEPAHDQALVTVDLLVGGTDGILDLAPDRVVHAPVHVPVDVSGVALAVGGDSLVRSAPATGPAPAPSEGGALVEAPITVPVTVSGVAVGILGDAAVVGGDGASGGTSAPTTSDDTIVAAPVTVPVDVSGVAVGVLGDAIVTGSSGPASGSPGGAVPGGPDGALVAVPVTAPITVADVAVGGVGEAAVTPARSVPGTAPGTTPGTTPGTSPGAPVGRGSGTSAGISAVGAGAAGASMVAAGGAVLGAGATTAAGGAVLADTGWTPWIAFAGLFLVALGVTLRRTATTRRSTRSPFTHPALLDRVPTQRGETPAR</sequence>
<keyword evidence="2" id="KW-0472">Membrane</keyword>
<feature type="compositionally biased region" description="Low complexity" evidence="1">
    <location>
        <begin position="217"/>
        <end position="241"/>
    </location>
</feature>
<keyword evidence="5" id="KW-1185">Reference proteome</keyword>
<evidence type="ECO:0000256" key="2">
    <source>
        <dbReference type="SAM" id="Phobius"/>
    </source>
</evidence>
<organism evidence="4 5">
    <name type="scientific">Cellulomonas terrae</name>
    <dbReference type="NCBI Taxonomy" id="311234"/>
    <lineage>
        <taxon>Bacteria</taxon>
        <taxon>Bacillati</taxon>
        <taxon>Actinomycetota</taxon>
        <taxon>Actinomycetes</taxon>
        <taxon>Micrococcales</taxon>
        <taxon>Cellulomonadaceae</taxon>
        <taxon>Cellulomonas</taxon>
    </lineage>
</organism>
<evidence type="ECO:0000256" key="3">
    <source>
        <dbReference type="SAM" id="SignalP"/>
    </source>
</evidence>
<dbReference type="EMBL" id="BJWH01000015">
    <property type="protein sequence ID" value="GEL99200.1"/>
    <property type="molecule type" value="Genomic_DNA"/>
</dbReference>
<accession>A0A511JMF2</accession>